<dbReference type="InterPro" id="IPR050482">
    <property type="entry name" value="Sensor_HK_TwoCompSys"/>
</dbReference>
<dbReference type="PANTHER" id="PTHR24421">
    <property type="entry name" value="NITRATE/NITRITE SENSOR PROTEIN NARX-RELATED"/>
    <property type="match status" value="1"/>
</dbReference>
<dbReference type="OrthoDB" id="9797605at2"/>
<dbReference type="InterPro" id="IPR011712">
    <property type="entry name" value="Sig_transdc_His_kin_sub3_dim/P"/>
</dbReference>
<feature type="transmembrane region" description="Helical" evidence="4">
    <location>
        <begin position="45"/>
        <end position="62"/>
    </location>
</feature>
<evidence type="ECO:0000313" key="7">
    <source>
        <dbReference type="EMBL" id="KFL36169.1"/>
    </source>
</evidence>
<sequence>MREHLKQLLTPLNLAGYITWAAIGWELVYGGSGVPDWMSSAPPDWLLGALHLAWFGLFLAVVGSQDHESPRLRVLIVAQYLLVFALMAMARNSSLPILLILCAVQVAHAWAPRGAAIVIVLANIGLYAVYDGLWGTRSALPATLMVGCFQVFAASAAWFGLSAERARDALAVANADLLATRSLLAETARDGERLRLSRELHDVAGHKLTALKLNMAALARDPRLAGDAQVQLCSRLADELLTDIRDVVQQMRHSDGMDLGPALESLATPFPRPRMHLQIDGDARVGSVAQAEALLRAVQEGLTNSARHSQANNLWVVLRREADGLHLDIRDDGRGRGRLEPGNGLRGMRERLVAVGGGLELGRTDTGGVHLQAWLPVSA</sequence>
<evidence type="ECO:0000259" key="5">
    <source>
        <dbReference type="Pfam" id="PF02518"/>
    </source>
</evidence>
<keyword evidence="1" id="KW-0808">Transferase</keyword>
<keyword evidence="4" id="KW-1133">Transmembrane helix</keyword>
<keyword evidence="4" id="KW-0472">Membrane</keyword>
<dbReference type="STRING" id="1121014.N788_04585"/>
<keyword evidence="8" id="KW-1185">Reference proteome</keyword>
<dbReference type="CDD" id="cd16917">
    <property type="entry name" value="HATPase_UhpB-NarQ-NarX-like"/>
    <property type="match status" value="1"/>
</dbReference>
<dbReference type="GO" id="GO:0000155">
    <property type="term" value="F:phosphorelay sensor kinase activity"/>
    <property type="evidence" value="ECO:0007669"/>
    <property type="project" value="InterPro"/>
</dbReference>
<feature type="transmembrane region" description="Helical" evidence="4">
    <location>
        <begin position="7"/>
        <end position="25"/>
    </location>
</feature>
<evidence type="ECO:0000256" key="3">
    <source>
        <dbReference type="ARBA" id="ARBA00023012"/>
    </source>
</evidence>
<name>A0A087MH16_9GAMM</name>
<dbReference type="AlphaFoldDB" id="A0A087MH16"/>
<feature type="transmembrane region" description="Helical" evidence="4">
    <location>
        <begin position="74"/>
        <end position="90"/>
    </location>
</feature>
<feature type="domain" description="Histidine kinase/HSP90-like ATPase" evidence="5">
    <location>
        <begin position="291"/>
        <end position="377"/>
    </location>
</feature>
<dbReference type="InterPro" id="IPR036890">
    <property type="entry name" value="HATPase_C_sf"/>
</dbReference>
<dbReference type="RefSeq" id="WP_034224123.1">
    <property type="nucleotide sequence ID" value="NZ_AVCJ01000023.1"/>
</dbReference>
<organism evidence="7 8">
    <name type="scientific">Arenimonas donghaensis DSM 18148 = HO3-R19</name>
    <dbReference type="NCBI Taxonomy" id="1121014"/>
    <lineage>
        <taxon>Bacteria</taxon>
        <taxon>Pseudomonadati</taxon>
        <taxon>Pseudomonadota</taxon>
        <taxon>Gammaproteobacteria</taxon>
        <taxon>Lysobacterales</taxon>
        <taxon>Lysobacteraceae</taxon>
        <taxon>Arenimonas</taxon>
    </lineage>
</organism>
<keyword evidence="4" id="KW-0812">Transmembrane</keyword>
<feature type="transmembrane region" description="Helical" evidence="4">
    <location>
        <begin position="110"/>
        <end position="130"/>
    </location>
</feature>
<evidence type="ECO:0000259" key="6">
    <source>
        <dbReference type="Pfam" id="PF07730"/>
    </source>
</evidence>
<dbReference type="PATRIC" id="fig|1121014.3.peg.1804"/>
<dbReference type="Proteomes" id="UP000029085">
    <property type="component" value="Unassembled WGS sequence"/>
</dbReference>
<reference evidence="7 8" key="2">
    <citation type="journal article" date="2015" name="Stand. Genomic Sci.">
        <title>High quality draft genomic sequence of Arenimonas donghaensis DSM 18148(T).</title>
        <authorList>
            <person name="Chen F."/>
            <person name="Wang H."/>
            <person name="Cao Y."/>
            <person name="Li X."/>
            <person name="Wang G."/>
        </authorList>
    </citation>
    <scope>NUCLEOTIDE SEQUENCE [LARGE SCALE GENOMIC DNA]</scope>
    <source>
        <strain evidence="7 8">HO3-R19</strain>
    </source>
</reference>
<dbReference type="GO" id="GO:0016020">
    <property type="term" value="C:membrane"/>
    <property type="evidence" value="ECO:0007669"/>
    <property type="project" value="InterPro"/>
</dbReference>
<dbReference type="Gene3D" id="3.30.565.10">
    <property type="entry name" value="Histidine kinase-like ATPase, C-terminal domain"/>
    <property type="match status" value="1"/>
</dbReference>
<dbReference type="PANTHER" id="PTHR24421:SF59">
    <property type="entry name" value="OXYGEN SENSOR HISTIDINE KINASE NREB"/>
    <property type="match status" value="1"/>
</dbReference>
<dbReference type="GO" id="GO:0046983">
    <property type="term" value="F:protein dimerization activity"/>
    <property type="evidence" value="ECO:0007669"/>
    <property type="project" value="InterPro"/>
</dbReference>
<reference evidence="8" key="1">
    <citation type="submission" date="2013-08" db="EMBL/GenBank/DDBJ databases">
        <title>Genome sequencing of Arenimonas donghaensis.</title>
        <authorList>
            <person name="Chen F."/>
            <person name="Wang G."/>
        </authorList>
    </citation>
    <scope>NUCLEOTIDE SEQUENCE [LARGE SCALE GENOMIC DNA]</scope>
    <source>
        <strain evidence="8">HO3-R19</strain>
    </source>
</reference>
<keyword evidence="3" id="KW-0902">Two-component regulatory system</keyword>
<dbReference type="Pfam" id="PF07730">
    <property type="entry name" value="HisKA_3"/>
    <property type="match status" value="1"/>
</dbReference>
<evidence type="ECO:0000256" key="4">
    <source>
        <dbReference type="SAM" id="Phobius"/>
    </source>
</evidence>
<dbReference type="SUPFAM" id="SSF55874">
    <property type="entry name" value="ATPase domain of HSP90 chaperone/DNA topoisomerase II/histidine kinase"/>
    <property type="match status" value="1"/>
</dbReference>
<keyword evidence="2" id="KW-0418">Kinase</keyword>
<feature type="transmembrane region" description="Helical" evidence="4">
    <location>
        <begin position="142"/>
        <end position="161"/>
    </location>
</feature>
<comment type="caution">
    <text evidence="7">The sequence shown here is derived from an EMBL/GenBank/DDBJ whole genome shotgun (WGS) entry which is preliminary data.</text>
</comment>
<evidence type="ECO:0000256" key="1">
    <source>
        <dbReference type="ARBA" id="ARBA00022679"/>
    </source>
</evidence>
<evidence type="ECO:0000256" key="2">
    <source>
        <dbReference type="ARBA" id="ARBA00022777"/>
    </source>
</evidence>
<evidence type="ECO:0000313" key="8">
    <source>
        <dbReference type="Proteomes" id="UP000029085"/>
    </source>
</evidence>
<feature type="domain" description="Signal transduction histidine kinase subgroup 3 dimerisation and phosphoacceptor" evidence="6">
    <location>
        <begin position="192"/>
        <end position="254"/>
    </location>
</feature>
<dbReference type="Pfam" id="PF02518">
    <property type="entry name" value="HATPase_c"/>
    <property type="match status" value="1"/>
</dbReference>
<dbReference type="Gene3D" id="1.20.5.1930">
    <property type="match status" value="1"/>
</dbReference>
<dbReference type="EMBL" id="AVCJ01000023">
    <property type="protein sequence ID" value="KFL36169.1"/>
    <property type="molecule type" value="Genomic_DNA"/>
</dbReference>
<gene>
    <name evidence="7" type="ORF">N788_04585</name>
</gene>
<proteinExistence type="predicted"/>
<dbReference type="InterPro" id="IPR003594">
    <property type="entry name" value="HATPase_dom"/>
</dbReference>
<protein>
    <submittedName>
        <fullName evidence="7">Uncharacterized protein</fullName>
    </submittedName>
</protein>
<accession>A0A087MH16</accession>